<dbReference type="PANTHER" id="PTHR43037:SF5">
    <property type="entry name" value="FERULOYL ESTERASE"/>
    <property type="match status" value="1"/>
</dbReference>
<evidence type="ECO:0000256" key="2">
    <source>
        <dbReference type="ARBA" id="ARBA00022801"/>
    </source>
</evidence>
<reference evidence="4" key="1">
    <citation type="journal article" date="2019" name="Int. J. Syst. Evol. Microbiol.">
        <title>The Global Catalogue of Microorganisms (GCM) 10K type strain sequencing project: providing services to taxonomists for standard genome sequencing and annotation.</title>
        <authorList>
            <consortium name="The Broad Institute Genomics Platform"/>
            <consortium name="The Broad Institute Genome Sequencing Center for Infectious Disease"/>
            <person name="Wu L."/>
            <person name="Ma J."/>
        </authorList>
    </citation>
    <scope>NUCLEOTIDE SEQUENCE [LARGE SCALE GENOMIC DNA]</scope>
    <source>
        <strain evidence="4">CGMCC 1.13681</strain>
    </source>
</reference>
<dbReference type="InterPro" id="IPR029058">
    <property type="entry name" value="AB_hydrolase_fold"/>
</dbReference>
<dbReference type="SUPFAM" id="SSF53474">
    <property type="entry name" value="alpha/beta-Hydrolases"/>
    <property type="match status" value="1"/>
</dbReference>
<keyword evidence="4" id="KW-1185">Reference proteome</keyword>
<comment type="caution">
    <text evidence="3">The sequence shown here is derived from an EMBL/GenBank/DDBJ whole genome shotgun (WGS) entry which is preliminary data.</text>
</comment>
<name>A0ABW2GQ42_9ACTN</name>
<dbReference type="EMBL" id="JBHSZO010000054">
    <property type="protein sequence ID" value="MFC7221189.1"/>
    <property type="molecule type" value="Genomic_DNA"/>
</dbReference>
<protein>
    <submittedName>
        <fullName evidence="3">Uncharacterized protein</fullName>
    </submittedName>
</protein>
<dbReference type="Proteomes" id="UP001596413">
    <property type="component" value="Unassembled WGS sequence"/>
</dbReference>
<evidence type="ECO:0000256" key="1">
    <source>
        <dbReference type="ARBA" id="ARBA00022729"/>
    </source>
</evidence>
<evidence type="ECO:0000313" key="3">
    <source>
        <dbReference type="EMBL" id="MFC7221189.1"/>
    </source>
</evidence>
<organism evidence="3 4">
    <name type="scientific">Streptomyces polyrhachis</name>
    <dbReference type="NCBI Taxonomy" id="1282885"/>
    <lineage>
        <taxon>Bacteria</taxon>
        <taxon>Bacillati</taxon>
        <taxon>Actinomycetota</taxon>
        <taxon>Actinomycetes</taxon>
        <taxon>Kitasatosporales</taxon>
        <taxon>Streptomycetaceae</taxon>
        <taxon>Streptomyces</taxon>
    </lineage>
</organism>
<sequence length="413" mass="45804">MNRDMTLPTEARRLCLNSSTHEAAARFEQQGIDADRLENLLHTPPTEREKARTELVELHDAWNRSTDMVVHVPEQRTAQPHGLLIALHGVGGTGEKVALHLQQLADTCGAILLAPTAKRPVLDSNNLDLAGIRGREFSEARWTYDPGDFPLQALAWGRKNLNIDVDRCGLVGTSMGAIAVWNITSRYWDRWSMAAPINGAPSMWEIFGPDRVVRKLLRNLTNVPLCAVHGQQDRQIPAALDKEAVDYLRSIGHPEVSFVGVAQGEHNLSTMDLQRGQPQFERIAELYRQARRPQWPSKLRHFASSGDSGRAHWLALEGITQGKIGSFKACVSDRAKIDLSVTNAARTRVFLSSRLVDPGQVLITLNDATRVVNFKPTLLDTVKTYVDAGADPALMAQMVVELDVPEIPECEDK</sequence>
<keyword evidence="2" id="KW-0378">Hydrolase</keyword>
<dbReference type="RefSeq" id="WP_386418377.1">
    <property type="nucleotide sequence ID" value="NZ_JBHSZO010000054.1"/>
</dbReference>
<accession>A0ABW2GQ42</accession>
<keyword evidence="1" id="KW-0732">Signal</keyword>
<proteinExistence type="predicted"/>
<evidence type="ECO:0000313" key="4">
    <source>
        <dbReference type="Proteomes" id="UP001596413"/>
    </source>
</evidence>
<dbReference type="Gene3D" id="3.40.50.1820">
    <property type="entry name" value="alpha/beta hydrolase"/>
    <property type="match status" value="1"/>
</dbReference>
<dbReference type="PANTHER" id="PTHR43037">
    <property type="entry name" value="UNNAMED PRODUCT-RELATED"/>
    <property type="match status" value="1"/>
</dbReference>
<gene>
    <name evidence="3" type="ORF">ACFQLX_23945</name>
</gene>
<dbReference type="InterPro" id="IPR050955">
    <property type="entry name" value="Plant_Biomass_Hydrol_Est"/>
</dbReference>